<evidence type="ECO:0000256" key="8">
    <source>
        <dbReference type="ARBA" id="ARBA00023146"/>
    </source>
</evidence>
<dbReference type="EC" id="6.1.1.21" evidence="10"/>
<dbReference type="InterPro" id="IPR004516">
    <property type="entry name" value="HisRS/HisZ"/>
</dbReference>
<evidence type="ECO:0000256" key="9">
    <source>
        <dbReference type="ARBA" id="ARBA00047639"/>
    </source>
</evidence>
<proteinExistence type="inferred from homology"/>
<comment type="similarity">
    <text evidence="1 10">Belongs to the class-II aminoacyl-tRNA synthetase family.</text>
</comment>
<dbReference type="PROSITE" id="PS50862">
    <property type="entry name" value="AA_TRNA_LIGASE_II"/>
    <property type="match status" value="1"/>
</dbReference>
<evidence type="ECO:0000256" key="5">
    <source>
        <dbReference type="ARBA" id="ARBA00022741"/>
    </source>
</evidence>
<dbReference type="EMBL" id="CP003984">
    <property type="protein sequence ID" value="AII87643.1"/>
    <property type="molecule type" value="Genomic_DNA"/>
</dbReference>
<feature type="binding site" evidence="11">
    <location>
        <begin position="90"/>
        <end position="92"/>
    </location>
    <ligand>
        <name>L-histidine</name>
        <dbReference type="ChEBI" id="CHEBI:57595"/>
    </ligand>
</feature>
<dbReference type="SUPFAM" id="SSF52954">
    <property type="entry name" value="Class II aaRS ABD-related"/>
    <property type="match status" value="1"/>
</dbReference>
<comment type="subcellular location">
    <subcellularLocation>
        <location evidence="10">Cytoplasm</location>
    </subcellularLocation>
</comment>
<accession>A0AAN0RK17</accession>
<evidence type="ECO:0000256" key="6">
    <source>
        <dbReference type="ARBA" id="ARBA00022840"/>
    </source>
</evidence>
<dbReference type="InterPro" id="IPR041715">
    <property type="entry name" value="HisRS-like_core"/>
</dbReference>
<dbReference type="GO" id="GO:0006427">
    <property type="term" value="P:histidyl-tRNA aminoacylation"/>
    <property type="evidence" value="ECO:0007669"/>
    <property type="project" value="UniProtKB-UniRule"/>
</dbReference>
<dbReference type="Proteomes" id="UP000028680">
    <property type="component" value="Chromosome"/>
</dbReference>
<dbReference type="InterPro" id="IPR006195">
    <property type="entry name" value="aa-tRNA-synth_II"/>
</dbReference>
<evidence type="ECO:0000313" key="14">
    <source>
        <dbReference type="Proteomes" id="UP000028680"/>
    </source>
</evidence>
<feature type="binding site" evidence="11">
    <location>
        <position position="138"/>
    </location>
    <ligand>
        <name>L-histidine</name>
        <dbReference type="ChEBI" id="CHEBI:57595"/>
    </ligand>
</feature>
<sequence>MIMAKQKKAPKPKALPPKGFRDYFGADVSERAEMLRRIADVYHLYGFEQLESSALETVEALGKFLPDVDRPNEGVFAWQEDDDWLALRYDLTAPLARVYAQHRNELPSPYRRFAMGPVWRNEKPGPGRFRQFYQCDADTVGSASMAADAEICTMLSDTLEKVGIARGDYIIRVNNRKVLNGVMEVAGILDPSDPEKFTDERGIVLRAIDKLDRLGLEGVRALLGAGRKDDSGDFTQGAGLAAAQAEVVMGFMQALGATPADTLSNLRRLVTGSAIGEAGVDELQQISELVTTQGYGADRIVLDPSVVRGLGYYTGPVYEAELTFEIKDEKGRPRQFGSVAGGGRYDDLVKRFTGQEVPATGVSIGVDRLLAALRMKGQLQSAQSGPVVITVMDRARMGDYQAMATQLRAAGIRAEVYLGNPKNFGNQLKYADNRNSPIAIIEGGDEQAAGIVQIKDLILGAQLAKEASLEEWKARPSQIEAPRAQLVEKVREMLAAQGAAQ</sequence>
<dbReference type="GO" id="GO:0004821">
    <property type="term" value="F:histidine-tRNA ligase activity"/>
    <property type="evidence" value="ECO:0007669"/>
    <property type="project" value="UniProtKB-UniRule"/>
</dbReference>
<feature type="domain" description="Aminoacyl-transfer RNA synthetases class-II family profile" evidence="12">
    <location>
        <begin position="31"/>
        <end position="386"/>
    </location>
</feature>
<dbReference type="InterPro" id="IPR036621">
    <property type="entry name" value="Anticodon-bd_dom_sf"/>
</dbReference>
<evidence type="ECO:0000256" key="3">
    <source>
        <dbReference type="ARBA" id="ARBA00022490"/>
    </source>
</evidence>
<evidence type="ECO:0000259" key="12">
    <source>
        <dbReference type="PROSITE" id="PS50862"/>
    </source>
</evidence>
<dbReference type="CDD" id="cd00773">
    <property type="entry name" value="HisRS-like_core"/>
    <property type="match status" value="1"/>
</dbReference>
<feature type="binding site" evidence="11">
    <location>
        <begin position="312"/>
        <end position="313"/>
    </location>
    <ligand>
        <name>L-histidine</name>
        <dbReference type="ChEBI" id="CHEBI:57595"/>
    </ligand>
</feature>
<keyword evidence="3 10" id="KW-0963">Cytoplasm</keyword>
<dbReference type="NCBIfam" id="TIGR00442">
    <property type="entry name" value="hisS"/>
    <property type="match status" value="1"/>
</dbReference>
<dbReference type="InterPro" id="IPR033656">
    <property type="entry name" value="HisRS_anticodon"/>
</dbReference>
<dbReference type="Pfam" id="PF13393">
    <property type="entry name" value="tRNA-synt_His"/>
    <property type="match status" value="1"/>
</dbReference>
<dbReference type="PIRSF" id="PIRSF001549">
    <property type="entry name" value="His-tRNA_synth"/>
    <property type="match status" value="1"/>
</dbReference>
<gene>
    <name evidence="10 13" type="primary">hisS</name>
    <name evidence="13" type="ORF">RCA23_c21120</name>
</gene>
<protein>
    <recommendedName>
        <fullName evidence="10">Histidine--tRNA ligase</fullName>
        <ecNumber evidence="10">6.1.1.21</ecNumber>
    </recommendedName>
    <alternativeName>
        <fullName evidence="10">Histidyl-tRNA synthetase</fullName>
        <shortName evidence="10">HisRS</shortName>
    </alternativeName>
</protein>
<dbReference type="Gene3D" id="3.40.50.800">
    <property type="entry name" value="Anticodon-binding domain"/>
    <property type="match status" value="1"/>
</dbReference>
<evidence type="ECO:0000256" key="4">
    <source>
        <dbReference type="ARBA" id="ARBA00022598"/>
    </source>
</evidence>
<evidence type="ECO:0000313" key="13">
    <source>
        <dbReference type="EMBL" id="AII87643.1"/>
    </source>
</evidence>
<dbReference type="AlphaFoldDB" id="A0AAN0RK17"/>
<dbReference type="Gene3D" id="3.30.930.10">
    <property type="entry name" value="Bira Bifunctional Protein, Domain 2"/>
    <property type="match status" value="1"/>
</dbReference>
<dbReference type="Pfam" id="PF03129">
    <property type="entry name" value="HGTP_anticodon"/>
    <property type="match status" value="1"/>
</dbReference>
<evidence type="ECO:0000256" key="1">
    <source>
        <dbReference type="ARBA" id="ARBA00008226"/>
    </source>
</evidence>
<comment type="catalytic activity">
    <reaction evidence="9 10">
        <text>tRNA(His) + L-histidine + ATP = L-histidyl-tRNA(His) + AMP + diphosphate + H(+)</text>
        <dbReference type="Rhea" id="RHEA:17313"/>
        <dbReference type="Rhea" id="RHEA-COMP:9665"/>
        <dbReference type="Rhea" id="RHEA-COMP:9689"/>
        <dbReference type="ChEBI" id="CHEBI:15378"/>
        <dbReference type="ChEBI" id="CHEBI:30616"/>
        <dbReference type="ChEBI" id="CHEBI:33019"/>
        <dbReference type="ChEBI" id="CHEBI:57595"/>
        <dbReference type="ChEBI" id="CHEBI:78442"/>
        <dbReference type="ChEBI" id="CHEBI:78527"/>
        <dbReference type="ChEBI" id="CHEBI:456215"/>
        <dbReference type="EC" id="6.1.1.21"/>
    </reaction>
</comment>
<name>A0AAN0RK17_9RHOB</name>
<keyword evidence="8 10" id="KW-0030">Aminoacyl-tRNA synthetase</keyword>
<keyword evidence="4 10" id="KW-0436">Ligase</keyword>
<comment type="subunit">
    <text evidence="2 10">Homodimer.</text>
</comment>
<dbReference type="InterPro" id="IPR004154">
    <property type="entry name" value="Anticodon-bd"/>
</dbReference>
<dbReference type="PANTHER" id="PTHR11476:SF7">
    <property type="entry name" value="HISTIDINE--TRNA LIGASE"/>
    <property type="match status" value="1"/>
</dbReference>
<evidence type="ECO:0000256" key="7">
    <source>
        <dbReference type="ARBA" id="ARBA00022917"/>
    </source>
</evidence>
<organism evidence="13 14">
    <name type="scientific">Planktomarina temperata RCA23</name>
    <dbReference type="NCBI Taxonomy" id="666509"/>
    <lineage>
        <taxon>Bacteria</taxon>
        <taxon>Pseudomonadati</taxon>
        <taxon>Pseudomonadota</taxon>
        <taxon>Alphaproteobacteria</taxon>
        <taxon>Rhodobacterales</taxon>
        <taxon>Paracoccaceae</taxon>
        <taxon>Planktomarina</taxon>
    </lineage>
</organism>
<feature type="binding site" evidence="11">
    <location>
        <position position="120"/>
    </location>
    <ligand>
        <name>L-histidine</name>
        <dbReference type="ChEBI" id="CHEBI:57595"/>
    </ligand>
</feature>
<evidence type="ECO:0000256" key="11">
    <source>
        <dbReference type="PIRSR" id="PIRSR001549-1"/>
    </source>
</evidence>
<keyword evidence="5 10" id="KW-0547">Nucleotide-binding</keyword>
<dbReference type="HAMAP" id="MF_00127">
    <property type="entry name" value="His_tRNA_synth"/>
    <property type="match status" value="1"/>
</dbReference>
<reference evidence="13 14" key="1">
    <citation type="journal article" date="2014" name="ISME J.">
        <title>Adaptation of an abundant Roseobacter RCA organism to pelagic systems revealed by genomic and transcriptomic analyses.</title>
        <authorList>
            <person name="Voget S."/>
            <person name="Wemheuer B."/>
            <person name="Brinkhoff T."/>
            <person name="Vollmers J."/>
            <person name="Dietrich S."/>
            <person name="Giebel H.A."/>
            <person name="Beardsley C."/>
            <person name="Sardemann C."/>
            <person name="Bakenhus I."/>
            <person name="Billerbeck S."/>
            <person name="Daniel R."/>
            <person name="Simon M."/>
        </authorList>
    </citation>
    <scope>NUCLEOTIDE SEQUENCE [LARGE SCALE GENOMIC DNA]</scope>
    <source>
        <strain evidence="13 14">RCA23</strain>
    </source>
</reference>
<dbReference type="InterPro" id="IPR045864">
    <property type="entry name" value="aa-tRNA-synth_II/BPL/LPL"/>
</dbReference>
<keyword evidence="14" id="KW-1185">Reference proteome</keyword>
<keyword evidence="6 10" id="KW-0067">ATP-binding</keyword>
<dbReference type="GO" id="GO:0005737">
    <property type="term" value="C:cytoplasm"/>
    <property type="evidence" value="ECO:0007669"/>
    <property type="project" value="UniProtKB-SubCell"/>
</dbReference>
<dbReference type="InterPro" id="IPR015807">
    <property type="entry name" value="His-tRNA-ligase"/>
</dbReference>
<evidence type="ECO:0000256" key="10">
    <source>
        <dbReference type="HAMAP-Rule" id="MF_00127"/>
    </source>
</evidence>
<feature type="binding site" evidence="11">
    <location>
        <position position="308"/>
    </location>
    <ligand>
        <name>L-histidine</name>
        <dbReference type="ChEBI" id="CHEBI:57595"/>
    </ligand>
</feature>
<feature type="binding site" evidence="11">
    <location>
        <position position="134"/>
    </location>
    <ligand>
        <name>L-histidine</name>
        <dbReference type="ChEBI" id="CHEBI:57595"/>
    </ligand>
</feature>
<dbReference type="PANTHER" id="PTHR11476">
    <property type="entry name" value="HISTIDYL-TRNA SYNTHETASE"/>
    <property type="match status" value="1"/>
</dbReference>
<evidence type="ECO:0000256" key="2">
    <source>
        <dbReference type="ARBA" id="ARBA00011738"/>
    </source>
</evidence>
<dbReference type="GO" id="GO:0005524">
    <property type="term" value="F:ATP binding"/>
    <property type="evidence" value="ECO:0007669"/>
    <property type="project" value="UniProtKB-UniRule"/>
</dbReference>
<dbReference type="KEGG" id="ptp:RCA23_c21120"/>
<dbReference type="CDD" id="cd00859">
    <property type="entry name" value="HisRS_anticodon"/>
    <property type="match status" value="1"/>
</dbReference>
<dbReference type="SUPFAM" id="SSF55681">
    <property type="entry name" value="Class II aaRS and biotin synthetases"/>
    <property type="match status" value="1"/>
</dbReference>
<keyword evidence="7 10" id="KW-0648">Protein biosynthesis</keyword>